<proteinExistence type="predicted"/>
<dbReference type="EMBL" id="KZ613848">
    <property type="protein sequence ID" value="PMD56699.1"/>
    <property type="molecule type" value="Genomic_DNA"/>
</dbReference>
<evidence type="ECO:0000313" key="3">
    <source>
        <dbReference type="EMBL" id="PMD56699.1"/>
    </source>
</evidence>
<accession>A0A2J6T119</accession>
<dbReference type="GeneID" id="36596347"/>
<keyword evidence="4" id="KW-1185">Reference proteome</keyword>
<organism evidence="3 4">
    <name type="scientific">Hyaloscypha bicolor E</name>
    <dbReference type="NCBI Taxonomy" id="1095630"/>
    <lineage>
        <taxon>Eukaryota</taxon>
        <taxon>Fungi</taxon>
        <taxon>Dikarya</taxon>
        <taxon>Ascomycota</taxon>
        <taxon>Pezizomycotina</taxon>
        <taxon>Leotiomycetes</taxon>
        <taxon>Helotiales</taxon>
        <taxon>Hyaloscyphaceae</taxon>
        <taxon>Hyaloscypha</taxon>
        <taxon>Hyaloscypha bicolor</taxon>
    </lineage>
</organism>
<name>A0A2J6T119_9HELO</name>
<dbReference type="AlphaFoldDB" id="A0A2J6T119"/>
<dbReference type="STRING" id="1095630.A0A2J6T119"/>
<dbReference type="InterPro" id="IPR013087">
    <property type="entry name" value="Znf_C2H2_type"/>
</dbReference>
<evidence type="ECO:0000256" key="1">
    <source>
        <dbReference type="PROSITE-ProRule" id="PRU00042"/>
    </source>
</evidence>
<gene>
    <name evidence="3" type="ORF">K444DRAFT_71204</name>
</gene>
<protein>
    <recommendedName>
        <fullName evidence="2">C2H2-type domain-containing protein</fullName>
    </recommendedName>
</protein>
<feature type="domain" description="C2H2-type" evidence="2">
    <location>
        <begin position="49"/>
        <end position="74"/>
    </location>
</feature>
<sequence>MLILHLQHHRYAVSNAAPKIHQALPLTCCDPSDSHEACSKPAYPPIDQYPCPECRQLFTQKTSLEAHQRKSLHAYCFDCGIIVLLSGWAIFQCWSRGYQMKCSDLQLPIPGGFRSSVHDFLPCRRPPA</sequence>
<reference evidence="3 4" key="1">
    <citation type="submission" date="2016-04" db="EMBL/GenBank/DDBJ databases">
        <title>A degradative enzymes factory behind the ericoid mycorrhizal symbiosis.</title>
        <authorList>
            <consortium name="DOE Joint Genome Institute"/>
            <person name="Martino E."/>
            <person name="Morin E."/>
            <person name="Grelet G."/>
            <person name="Kuo A."/>
            <person name="Kohler A."/>
            <person name="Daghino S."/>
            <person name="Barry K."/>
            <person name="Choi C."/>
            <person name="Cichocki N."/>
            <person name="Clum A."/>
            <person name="Copeland A."/>
            <person name="Hainaut M."/>
            <person name="Haridas S."/>
            <person name="Labutti K."/>
            <person name="Lindquist E."/>
            <person name="Lipzen A."/>
            <person name="Khouja H.-R."/>
            <person name="Murat C."/>
            <person name="Ohm R."/>
            <person name="Olson A."/>
            <person name="Spatafora J."/>
            <person name="Veneault-Fourrey C."/>
            <person name="Henrissat B."/>
            <person name="Grigoriev I."/>
            <person name="Martin F."/>
            <person name="Perotto S."/>
        </authorList>
    </citation>
    <scope>NUCLEOTIDE SEQUENCE [LARGE SCALE GENOMIC DNA]</scope>
    <source>
        <strain evidence="3 4">E</strain>
    </source>
</reference>
<dbReference type="OrthoDB" id="6077919at2759"/>
<dbReference type="RefSeq" id="XP_024733603.1">
    <property type="nucleotide sequence ID" value="XM_024888271.1"/>
</dbReference>
<evidence type="ECO:0000259" key="2">
    <source>
        <dbReference type="PROSITE" id="PS50157"/>
    </source>
</evidence>
<evidence type="ECO:0000313" key="4">
    <source>
        <dbReference type="Proteomes" id="UP000235371"/>
    </source>
</evidence>
<dbReference type="InParanoid" id="A0A2J6T119"/>
<dbReference type="Proteomes" id="UP000235371">
    <property type="component" value="Unassembled WGS sequence"/>
</dbReference>
<dbReference type="GO" id="GO:0008270">
    <property type="term" value="F:zinc ion binding"/>
    <property type="evidence" value="ECO:0007669"/>
    <property type="project" value="UniProtKB-KW"/>
</dbReference>
<dbReference type="PROSITE" id="PS00028">
    <property type="entry name" value="ZINC_FINGER_C2H2_1"/>
    <property type="match status" value="1"/>
</dbReference>
<keyword evidence="1" id="KW-0479">Metal-binding</keyword>
<keyword evidence="1" id="KW-0862">Zinc</keyword>
<dbReference type="PROSITE" id="PS50157">
    <property type="entry name" value="ZINC_FINGER_C2H2_2"/>
    <property type="match status" value="1"/>
</dbReference>
<keyword evidence="1" id="KW-0863">Zinc-finger</keyword>